<accession>A0ABP1PXF0</accession>
<name>A0ABP1PXF0_9HEXA</name>
<evidence type="ECO:0000313" key="6">
    <source>
        <dbReference type="EMBL" id="CAL8081242.1"/>
    </source>
</evidence>
<dbReference type="InterPro" id="IPR001040">
    <property type="entry name" value="TIF_eIF_4E"/>
</dbReference>
<dbReference type="SUPFAM" id="SSF55418">
    <property type="entry name" value="eIF4e-like"/>
    <property type="match status" value="1"/>
</dbReference>
<reference evidence="6 7" key="1">
    <citation type="submission" date="2024-08" db="EMBL/GenBank/DDBJ databases">
        <authorList>
            <person name="Cucini C."/>
            <person name="Frati F."/>
        </authorList>
    </citation>
    <scope>NUCLEOTIDE SEQUENCE [LARGE SCALE GENOMIC DNA]</scope>
</reference>
<evidence type="ECO:0008006" key="8">
    <source>
        <dbReference type="Google" id="ProtNLM"/>
    </source>
</evidence>
<evidence type="ECO:0000256" key="5">
    <source>
        <dbReference type="RuleBase" id="RU004374"/>
    </source>
</evidence>
<comment type="caution">
    <text evidence="6">The sequence shown here is derived from an EMBL/GenBank/DDBJ whole genome shotgun (WGS) entry which is preliminary data.</text>
</comment>
<keyword evidence="4 5" id="KW-0648">Protein biosynthesis</keyword>
<keyword evidence="2" id="KW-0810">Translation regulation</keyword>
<dbReference type="PANTHER" id="PTHR11960">
    <property type="entry name" value="EUKARYOTIC TRANSLATION INITIATION FACTOR 4E RELATED"/>
    <property type="match status" value="1"/>
</dbReference>
<keyword evidence="7" id="KW-1185">Reference proteome</keyword>
<keyword evidence="3 5" id="KW-0694">RNA-binding</keyword>
<dbReference type="Proteomes" id="UP001642540">
    <property type="component" value="Unassembled WGS sequence"/>
</dbReference>
<evidence type="ECO:0000256" key="1">
    <source>
        <dbReference type="ARBA" id="ARBA00022540"/>
    </source>
</evidence>
<comment type="similarity">
    <text evidence="5">Belongs to the eukaryotic initiation factor 4E family.</text>
</comment>
<dbReference type="Gene3D" id="3.30.760.10">
    <property type="entry name" value="RNA Cap, Translation Initiation Factor Eif4e"/>
    <property type="match status" value="1"/>
</dbReference>
<dbReference type="EMBL" id="CAXLJM020000015">
    <property type="protein sequence ID" value="CAL8081242.1"/>
    <property type="molecule type" value="Genomic_DNA"/>
</dbReference>
<organism evidence="6 7">
    <name type="scientific">Orchesella dallaii</name>
    <dbReference type="NCBI Taxonomy" id="48710"/>
    <lineage>
        <taxon>Eukaryota</taxon>
        <taxon>Metazoa</taxon>
        <taxon>Ecdysozoa</taxon>
        <taxon>Arthropoda</taxon>
        <taxon>Hexapoda</taxon>
        <taxon>Collembola</taxon>
        <taxon>Entomobryomorpha</taxon>
        <taxon>Entomobryoidea</taxon>
        <taxon>Orchesellidae</taxon>
        <taxon>Orchesellinae</taxon>
        <taxon>Orchesella</taxon>
    </lineage>
</organism>
<sequence length="240" mass="27402">MASNGWVPSNDGMNGIGDQNDGLIDRCRFFQSVLNKQINVYGKHQLLATPWKFWRSRFAGGTYGEYIMNLKAIYTAYTTATFWTLFDGLPPPSRFLNASSLHVMRDMRKPLWTETGNIYGGAFRLRVKRKDLNAVWKTVLLATIGEQISSFVADDDEVCGVSVLTLDKEDAVIIWNTRAESAGNAKVFECVQRLLPDTKFISMIYTAQIDNPAFGDRFRLPWCTNSKRKFLPIRDRPFDY</sequence>
<keyword evidence="1 5" id="KW-0396">Initiation factor</keyword>
<proteinExistence type="inferred from homology"/>
<evidence type="ECO:0000313" key="7">
    <source>
        <dbReference type="Proteomes" id="UP001642540"/>
    </source>
</evidence>
<dbReference type="InterPro" id="IPR023398">
    <property type="entry name" value="TIF_eIF4e-like"/>
</dbReference>
<dbReference type="Pfam" id="PF01652">
    <property type="entry name" value="IF4E"/>
    <property type="match status" value="1"/>
</dbReference>
<evidence type="ECO:0000256" key="2">
    <source>
        <dbReference type="ARBA" id="ARBA00022845"/>
    </source>
</evidence>
<protein>
    <recommendedName>
        <fullName evidence="8">Eukaryotic translation initiation factor 4E type 3</fullName>
    </recommendedName>
</protein>
<dbReference type="PANTHER" id="PTHR11960:SF66">
    <property type="entry name" value="EUKARYOTIC TRANSLATION INITIATION FACTOR 4E TYPE 3"/>
    <property type="match status" value="1"/>
</dbReference>
<gene>
    <name evidence="6" type="ORF">ODALV1_LOCUS4864</name>
</gene>
<evidence type="ECO:0000256" key="3">
    <source>
        <dbReference type="ARBA" id="ARBA00022884"/>
    </source>
</evidence>
<evidence type="ECO:0000256" key="4">
    <source>
        <dbReference type="ARBA" id="ARBA00022917"/>
    </source>
</evidence>